<feature type="non-terminal residue" evidence="2">
    <location>
        <position position="71"/>
    </location>
</feature>
<comment type="caution">
    <text evidence="2">The sequence shown here is derived from an EMBL/GenBank/DDBJ whole genome shotgun (WGS) entry which is preliminary data.</text>
</comment>
<dbReference type="EMBL" id="JAULSU010000006">
    <property type="protein sequence ID" value="KAK0613975.1"/>
    <property type="molecule type" value="Genomic_DNA"/>
</dbReference>
<keyword evidence="1" id="KW-0732">Signal</keyword>
<dbReference type="AlphaFoldDB" id="A0AA39WEK5"/>
<protein>
    <recommendedName>
        <fullName evidence="4">Secreted protein</fullName>
    </recommendedName>
</protein>
<evidence type="ECO:0000256" key="1">
    <source>
        <dbReference type="SAM" id="SignalP"/>
    </source>
</evidence>
<sequence>MLRQWSVILCFGGAWGTISNVEAVHGIPREGTVGVVKDSGCWRIRTAKNPASAALRTFSSVNQRASPAVKG</sequence>
<evidence type="ECO:0000313" key="3">
    <source>
        <dbReference type="Proteomes" id="UP001175000"/>
    </source>
</evidence>
<accession>A0AA39WEK5</accession>
<name>A0AA39WEK5_9PEZI</name>
<gene>
    <name evidence="2" type="ORF">B0T14DRAFT_527400</name>
</gene>
<feature type="chain" id="PRO_5041287445" description="Secreted protein" evidence="1">
    <location>
        <begin position="24"/>
        <end position="71"/>
    </location>
</feature>
<keyword evidence="3" id="KW-1185">Reference proteome</keyword>
<proteinExistence type="predicted"/>
<evidence type="ECO:0008006" key="4">
    <source>
        <dbReference type="Google" id="ProtNLM"/>
    </source>
</evidence>
<reference evidence="2" key="1">
    <citation type="submission" date="2023-06" db="EMBL/GenBank/DDBJ databases">
        <title>Genome-scale phylogeny and comparative genomics of the fungal order Sordariales.</title>
        <authorList>
            <consortium name="Lawrence Berkeley National Laboratory"/>
            <person name="Hensen N."/>
            <person name="Bonometti L."/>
            <person name="Westerberg I."/>
            <person name="Brannstrom I.O."/>
            <person name="Guillou S."/>
            <person name="Cros-Aarteil S."/>
            <person name="Calhoun S."/>
            <person name="Haridas S."/>
            <person name="Kuo A."/>
            <person name="Mondo S."/>
            <person name="Pangilinan J."/>
            <person name="Riley R."/>
            <person name="Labutti K."/>
            <person name="Andreopoulos B."/>
            <person name="Lipzen A."/>
            <person name="Chen C."/>
            <person name="Yanf M."/>
            <person name="Daum C."/>
            <person name="Ng V."/>
            <person name="Clum A."/>
            <person name="Steindorff A."/>
            <person name="Ohm R."/>
            <person name="Martin F."/>
            <person name="Silar P."/>
            <person name="Natvig D."/>
            <person name="Lalanne C."/>
            <person name="Gautier V."/>
            <person name="Ament-Velasquez S.L."/>
            <person name="Kruys A."/>
            <person name="Hutchinson M.I."/>
            <person name="Powell A.J."/>
            <person name="Barry K."/>
            <person name="Miller A.N."/>
            <person name="Grigoriev I.V."/>
            <person name="Debuchy R."/>
            <person name="Gladieux P."/>
            <person name="Thoren M.H."/>
            <person name="Johannesson H."/>
        </authorList>
    </citation>
    <scope>NUCLEOTIDE SEQUENCE</scope>
    <source>
        <strain evidence="2">CBS 606.72</strain>
    </source>
</reference>
<evidence type="ECO:0000313" key="2">
    <source>
        <dbReference type="EMBL" id="KAK0613975.1"/>
    </source>
</evidence>
<organism evidence="2 3">
    <name type="scientific">Immersiella caudata</name>
    <dbReference type="NCBI Taxonomy" id="314043"/>
    <lineage>
        <taxon>Eukaryota</taxon>
        <taxon>Fungi</taxon>
        <taxon>Dikarya</taxon>
        <taxon>Ascomycota</taxon>
        <taxon>Pezizomycotina</taxon>
        <taxon>Sordariomycetes</taxon>
        <taxon>Sordariomycetidae</taxon>
        <taxon>Sordariales</taxon>
        <taxon>Lasiosphaeriaceae</taxon>
        <taxon>Immersiella</taxon>
    </lineage>
</organism>
<feature type="signal peptide" evidence="1">
    <location>
        <begin position="1"/>
        <end position="23"/>
    </location>
</feature>
<dbReference type="Proteomes" id="UP001175000">
    <property type="component" value="Unassembled WGS sequence"/>
</dbReference>